<feature type="transmembrane region" description="Helical" evidence="8">
    <location>
        <begin position="72"/>
        <end position="91"/>
    </location>
</feature>
<organism evidence="9 10">
    <name type="scientific">Debaryomyces fabryi</name>
    <dbReference type="NCBI Taxonomy" id="58627"/>
    <lineage>
        <taxon>Eukaryota</taxon>
        <taxon>Fungi</taxon>
        <taxon>Dikarya</taxon>
        <taxon>Ascomycota</taxon>
        <taxon>Saccharomycotina</taxon>
        <taxon>Pichiomycetes</taxon>
        <taxon>Debaryomycetaceae</taxon>
        <taxon>Debaryomyces</taxon>
    </lineage>
</organism>
<feature type="binding site" evidence="6">
    <location>
        <position position="289"/>
    </location>
    <ligand>
        <name>Zn(2+)</name>
        <dbReference type="ChEBI" id="CHEBI:29105"/>
    </ligand>
</feature>
<dbReference type="GO" id="GO:0046872">
    <property type="term" value="F:metal ion binding"/>
    <property type="evidence" value="ECO:0007669"/>
    <property type="project" value="UniProtKB-KW"/>
</dbReference>
<comment type="similarity">
    <text evidence="2">Belongs to the ADIPOR family.</text>
</comment>
<keyword evidence="10" id="KW-1185">Reference proteome</keyword>
<dbReference type="Pfam" id="PF03006">
    <property type="entry name" value="HlyIII"/>
    <property type="match status" value="1"/>
</dbReference>
<dbReference type="RefSeq" id="XP_015465579.1">
    <property type="nucleotide sequence ID" value="XM_015613591.1"/>
</dbReference>
<protein>
    <recommendedName>
        <fullName evidence="11">ADIPOR-like receptor IZH1</fullName>
    </recommendedName>
</protein>
<feature type="transmembrane region" description="Helical" evidence="8">
    <location>
        <begin position="238"/>
        <end position="257"/>
    </location>
</feature>
<evidence type="ECO:0000256" key="6">
    <source>
        <dbReference type="PIRSR" id="PIRSR604254-1"/>
    </source>
</evidence>
<evidence type="ECO:0000256" key="4">
    <source>
        <dbReference type="ARBA" id="ARBA00022989"/>
    </source>
</evidence>
<accession>A0A0V1PTM6</accession>
<evidence type="ECO:0000256" key="3">
    <source>
        <dbReference type="ARBA" id="ARBA00022692"/>
    </source>
</evidence>
<proteinExistence type="inferred from homology"/>
<dbReference type="InterPro" id="IPR004254">
    <property type="entry name" value="AdipoR/HlyIII-related"/>
</dbReference>
<feature type="binding site" evidence="6">
    <location>
        <position position="129"/>
    </location>
    <ligand>
        <name>Zn(2+)</name>
        <dbReference type="ChEBI" id="CHEBI:29105"/>
    </ligand>
</feature>
<dbReference type="Proteomes" id="UP000054251">
    <property type="component" value="Unassembled WGS sequence"/>
</dbReference>
<reference evidence="9 10" key="1">
    <citation type="submission" date="2015-11" db="EMBL/GenBank/DDBJ databases">
        <title>The genome of Debaryomyces fabryi.</title>
        <authorList>
            <person name="Tafer H."/>
            <person name="Lopandic K."/>
        </authorList>
    </citation>
    <scope>NUCLEOTIDE SEQUENCE [LARGE SCALE GENOMIC DNA]</scope>
    <source>
        <strain evidence="9 10">CBS 789</strain>
    </source>
</reference>
<evidence type="ECO:0000313" key="9">
    <source>
        <dbReference type="EMBL" id="KRZ99476.1"/>
    </source>
</evidence>
<dbReference type="GO" id="GO:0038023">
    <property type="term" value="F:signaling receptor activity"/>
    <property type="evidence" value="ECO:0007669"/>
    <property type="project" value="TreeGrafter"/>
</dbReference>
<dbReference type="PANTHER" id="PTHR20855:SF52">
    <property type="entry name" value="ADIPONECTIN RECEPTOR PROTEIN"/>
    <property type="match status" value="1"/>
</dbReference>
<keyword evidence="6" id="KW-0479">Metal-binding</keyword>
<dbReference type="GO" id="GO:0016020">
    <property type="term" value="C:membrane"/>
    <property type="evidence" value="ECO:0007669"/>
    <property type="project" value="UniProtKB-SubCell"/>
</dbReference>
<evidence type="ECO:0000256" key="1">
    <source>
        <dbReference type="ARBA" id="ARBA00004141"/>
    </source>
</evidence>
<keyword evidence="6" id="KW-0862">Zinc</keyword>
<keyword evidence="3 8" id="KW-0812">Transmembrane</keyword>
<keyword evidence="5 8" id="KW-0472">Membrane</keyword>
<dbReference type="AlphaFoldDB" id="A0A0V1PTM6"/>
<feature type="transmembrane region" description="Helical" evidence="8">
    <location>
        <begin position="173"/>
        <end position="192"/>
    </location>
</feature>
<comment type="subcellular location">
    <subcellularLocation>
        <location evidence="1">Membrane</location>
        <topology evidence="1">Multi-pass membrane protein</topology>
    </subcellularLocation>
</comment>
<name>A0A0V1PTM6_9ASCO</name>
<evidence type="ECO:0000256" key="2">
    <source>
        <dbReference type="ARBA" id="ARBA00007018"/>
    </source>
</evidence>
<feature type="transmembrane region" description="Helical" evidence="8">
    <location>
        <begin position="111"/>
        <end position="131"/>
    </location>
</feature>
<sequence length="323" mass="36899">MTSTLRQRGSCADVTESENEGGAIKTTPSLYYYHEIDEWQQDNHFIRSGYVKETSSFRECFNSLFYLHNESINIHTHLLPSLFVLLLIIYYVNYELPIYDNYLGVWEKLNFIQFGLAVTVCLLISSTYHCVKSHSHRISIVGNKFDYFGIVILITCSLNSIVLFCFYDEPFWKLAFIAVFFVLATTCTILTLDPRFATNTYRPLRSLMFILFGLSGVLPLIAAVKLYGYSAAVERSSAGWLALEGVSYISGAVLYAMRVPERFTHVEEDETSLLDKPLSGRFDIFGHSHQIFHVMVLVGAFCHWMSLLGCYDYLHKVILPNAV</sequence>
<gene>
    <name evidence="9" type="ORF">AC631_04762</name>
</gene>
<comment type="caution">
    <text evidence="9">The sequence shown here is derived from an EMBL/GenBank/DDBJ whole genome shotgun (WGS) entry which is preliminary data.</text>
</comment>
<evidence type="ECO:0000313" key="10">
    <source>
        <dbReference type="Proteomes" id="UP000054251"/>
    </source>
</evidence>
<feature type="transmembrane region" description="Helical" evidence="8">
    <location>
        <begin position="147"/>
        <end position="167"/>
    </location>
</feature>
<dbReference type="GeneID" id="26841771"/>
<dbReference type="OrthoDB" id="529367at2759"/>
<feature type="region of interest" description="Disordered" evidence="7">
    <location>
        <begin position="1"/>
        <end position="22"/>
    </location>
</feature>
<dbReference type="GO" id="GO:0006882">
    <property type="term" value="P:intracellular zinc ion homeostasis"/>
    <property type="evidence" value="ECO:0007669"/>
    <property type="project" value="TreeGrafter"/>
</dbReference>
<feature type="binding site" evidence="6">
    <location>
        <position position="293"/>
    </location>
    <ligand>
        <name>Zn(2+)</name>
        <dbReference type="ChEBI" id="CHEBI:29105"/>
    </ligand>
</feature>
<keyword evidence="4 8" id="KW-1133">Transmembrane helix</keyword>
<dbReference type="PANTHER" id="PTHR20855">
    <property type="entry name" value="ADIPOR/PROGESTIN RECEPTOR-RELATED"/>
    <property type="match status" value="1"/>
</dbReference>
<feature type="transmembrane region" description="Helical" evidence="8">
    <location>
        <begin position="291"/>
        <end position="314"/>
    </location>
</feature>
<dbReference type="EMBL" id="LMYN01000140">
    <property type="protein sequence ID" value="KRZ99476.1"/>
    <property type="molecule type" value="Genomic_DNA"/>
</dbReference>
<feature type="transmembrane region" description="Helical" evidence="8">
    <location>
        <begin position="204"/>
        <end position="226"/>
    </location>
</feature>
<evidence type="ECO:0000256" key="5">
    <source>
        <dbReference type="ARBA" id="ARBA00023136"/>
    </source>
</evidence>
<evidence type="ECO:0000256" key="8">
    <source>
        <dbReference type="SAM" id="Phobius"/>
    </source>
</evidence>
<evidence type="ECO:0008006" key="11">
    <source>
        <dbReference type="Google" id="ProtNLM"/>
    </source>
</evidence>
<evidence type="ECO:0000256" key="7">
    <source>
        <dbReference type="SAM" id="MobiDB-lite"/>
    </source>
</evidence>